<sequence>MAVKAVKARRWPGEDHGSFTSSPGMYSIGSSEAFDVEDANQRIAAPKGPVRVTRRINYFTQTIVLVFIVSTSGLFVWKMVALCLDDGYWGRMVNVGFLPAVVIFMLFIVHFGITQVVCALGPVAHMQTNSQFFSALAPARALTHPDITIQMPVYKESLEAVILPSIVSLEAAMSHYRKAGGFSKIFINDDGLQLLDEKEREARVSVYRAHRIAYVARPPHGVKVRKGLFKKASNMNYCLDVSNRAMGVMEEQGLSDPALALSMVQEAAQGEFLAGGDLTMGSIILLVDSDTRVPEDCLTKVVGEFQECPNLGFVQCRTTPLRAEDNYWEDMIAHFTENIYDIGIALSVSGGDPAPLVGHNAFLRWNAMKAVSWKEDGMTKFWSEAHVSEDFDMSLRLQTKGFIGRYATYTGPGFQEGVSLTCADEVIRLRKYAYGACEMLLNKFKHWPCRGPITSLFWSYLGARGIPWPSKLQMAGYLGTYLAMAYSVVGICSYIVLRMFYGVLQEDITNTYDVFITVVFVFGVIGIFGAGTIRYRMGFAGDVTIFQAYWIELRNAPAMTMFWSHILWHITTACWCYFWDLDIVWGATAKESTRSTFWVEFKETLERYRGMYICLTLLFGVYVFGMIWTGQEWTDQRLSFPLSFYVATHFLGPFLLNPVLTRGYY</sequence>
<proteinExistence type="predicted"/>
<dbReference type="InterPro" id="IPR001173">
    <property type="entry name" value="Glyco_trans_2-like"/>
</dbReference>
<feature type="domain" description="Glycosyltransferase 2-like" evidence="2">
    <location>
        <begin position="283"/>
        <end position="496"/>
    </location>
</feature>
<accession>D8LMC4</accession>
<evidence type="ECO:0000259" key="2">
    <source>
        <dbReference type="Pfam" id="PF13632"/>
    </source>
</evidence>
<dbReference type="Pfam" id="PF13632">
    <property type="entry name" value="Glyco_trans_2_3"/>
    <property type="match status" value="1"/>
</dbReference>
<feature type="transmembrane region" description="Helical" evidence="1">
    <location>
        <begin position="642"/>
        <end position="660"/>
    </location>
</feature>
<name>D8LMC4_ECTSI</name>
<gene>
    <name evidence="3" type="ORF">Esi_0004_0107</name>
</gene>
<feature type="transmembrane region" description="Helical" evidence="1">
    <location>
        <begin position="56"/>
        <end position="77"/>
    </location>
</feature>
<dbReference type="SUPFAM" id="SSF53448">
    <property type="entry name" value="Nucleotide-diphospho-sugar transferases"/>
    <property type="match status" value="1"/>
</dbReference>
<dbReference type="PANTHER" id="PTHR35408:SF3">
    <property type="entry name" value="GLYCOSYLTRANSFERASE 2-LIKE DOMAIN-CONTAINING PROTEIN"/>
    <property type="match status" value="1"/>
</dbReference>
<dbReference type="Gene3D" id="3.90.550.10">
    <property type="entry name" value="Spore Coat Polysaccharide Biosynthesis Protein SpsA, Chain A"/>
    <property type="match status" value="1"/>
</dbReference>
<feature type="transmembrane region" description="Helical" evidence="1">
    <location>
        <begin position="481"/>
        <end position="502"/>
    </location>
</feature>
<dbReference type="EMBL" id="FN648596">
    <property type="protein sequence ID" value="CBN77534.1"/>
    <property type="molecule type" value="Genomic_DNA"/>
</dbReference>
<organism evidence="3 4">
    <name type="scientific">Ectocarpus siliculosus</name>
    <name type="common">Brown alga</name>
    <name type="synonym">Conferva siliculosa</name>
    <dbReference type="NCBI Taxonomy" id="2880"/>
    <lineage>
        <taxon>Eukaryota</taxon>
        <taxon>Sar</taxon>
        <taxon>Stramenopiles</taxon>
        <taxon>Ochrophyta</taxon>
        <taxon>PX clade</taxon>
        <taxon>Phaeophyceae</taxon>
        <taxon>Ectocarpales</taxon>
        <taxon>Ectocarpaceae</taxon>
        <taxon>Ectocarpus</taxon>
    </lineage>
</organism>
<keyword evidence="1" id="KW-1133">Transmembrane helix</keyword>
<dbReference type="STRING" id="2880.D8LMC4"/>
<dbReference type="InParanoid" id="D8LMC4"/>
<keyword evidence="4" id="KW-1185">Reference proteome</keyword>
<feature type="transmembrane region" description="Helical" evidence="1">
    <location>
        <begin position="97"/>
        <end position="120"/>
    </location>
</feature>
<dbReference type="Proteomes" id="UP000002630">
    <property type="component" value="Linkage Group LG03"/>
</dbReference>
<evidence type="ECO:0000313" key="4">
    <source>
        <dbReference type="Proteomes" id="UP000002630"/>
    </source>
</evidence>
<protein>
    <recommendedName>
        <fullName evidence="2">Glycosyltransferase 2-like domain-containing protein</fullName>
    </recommendedName>
</protein>
<evidence type="ECO:0000313" key="3">
    <source>
        <dbReference type="EMBL" id="CBN77534.1"/>
    </source>
</evidence>
<dbReference type="AlphaFoldDB" id="D8LMC4"/>
<dbReference type="eggNOG" id="ENOG502QTAT">
    <property type="taxonomic scope" value="Eukaryota"/>
</dbReference>
<reference evidence="3 4" key="1">
    <citation type="journal article" date="2010" name="Nature">
        <title>The Ectocarpus genome and the independent evolution of multicellularity in brown algae.</title>
        <authorList>
            <person name="Cock J.M."/>
            <person name="Sterck L."/>
            <person name="Rouze P."/>
            <person name="Scornet D."/>
            <person name="Allen A.E."/>
            <person name="Amoutzias G."/>
            <person name="Anthouard V."/>
            <person name="Artiguenave F."/>
            <person name="Aury J.M."/>
            <person name="Badger J.H."/>
            <person name="Beszteri B."/>
            <person name="Billiau K."/>
            <person name="Bonnet E."/>
            <person name="Bothwell J.H."/>
            <person name="Bowler C."/>
            <person name="Boyen C."/>
            <person name="Brownlee C."/>
            <person name="Carrano C.J."/>
            <person name="Charrier B."/>
            <person name="Cho G.Y."/>
            <person name="Coelho S.M."/>
            <person name="Collen J."/>
            <person name="Corre E."/>
            <person name="Da Silva C."/>
            <person name="Delage L."/>
            <person name="Delaroque N."/>
            <person name="Dittami S.M."/>
            <person name="Doulbeau S."/>
            <person name="Elias M."/>
            <person name="Farnham G."/>
            <person name="Gachon C.M."/>
            <person name="Gschloessl B."/>
            <person name="Heesch S."/>
            <person name="Jabbari K."/>
            <person name="Jubin C."/>
            <person name="Kawai H."/>
            <person name="Kimura K."/>
            <person name="Kloareg B."/>
            <person name="Kupper F.C."/>
            <person name="Lang D."/>
            <person name="Le Bail A."/>
            <person name="Leblanc C."/>
            <person name="Lerouge P."/>
            <person name="Lohr M."/>
            <person name="Lopez P.J."/>
            <person name="Martens C."/>
            <person name="Maumus F."/>
            <person name="Michel G."/>
            <person name="Miranda-Saavedra D."/>
            <person name="Morales J."/>
            <person name="Moreau H."/>
            <person name="Motomura T."/>
            <person name="Nagasato C."/>
            <person name="Napoli C.A."/>
            <person name="Nelson D.R."/>
            <person name="Nyvall-Collen P."/>
            <person name="Peters A.F."/>
            <person name="Pommier C."/>
            <person name="Potin P."/>
            <person name="Poulain J."/>
            <person name="Quesneville H."/>
            <person name="Read B."/>
            <person name="Rensing S.A."/>
            <person name="Ritter A."/>
            <person name="Rousvoal S."/>
            <person name="Samanta M."/>
            <person name="Samson G."/>
            <person name="Schroeder D.C."/>
            <person name="Segurens B."/>
            <person name="Strittmatter M."/>
            <person name="Tonon T."/>
            <person name="Tregear J.W."/>
            <person name="Valentin K."/>
            <person name="von Dassow P."/>
            <person name="Yamagishi T."/>
            <person name="Van de Peer Y."/>
            <person name="Wincker P."/>
        </authorList>
    </citation>
    <scope>NUCLEOTIDE SEQUENCE [LARGE SCALE GENOMIC DNA]</scope>
    <source>
        <strain evidence="4">Ec32 / CCAP1310/4</strain>
    </source>
</reference>
<feature type="transmembrane region" description="Helical" evidence="1">
    <location>
        <begin position="610"/>
        <end position="630"/>
    </location>
</feature>
<dbReference type="PANTHER" id="PTHR35408">
    <property type="entry name" value="CHROMOSOME 15, WHOLE GENOME SHOTGUN SEQUENCE"/>
    <property type="match status" value="1"/>
</dbReference>
<feature type="transmembrane region" description="Helical" evidence="1">
    <location>
        <begin position="514"/>
        <end position="533"/>
    </location>
</feature>
<keyword evidence="1" id="KW-0472">Membrane</keyword>
<keyword evidence="1" id="KW-0812">Transmembrane</keyword>
<dbReference type="InterPro" id="IPR029044">
    <property type="entry name" value="Nucleotide-diphossugar_trans"/>
</dbReference>
<evidence type="ECO:0000256" key="1">
    <source>
        <dbReference type="SAM" id="Phobius"/>
    </source>
</evidence>
<dbReference type="EMBL" id="FN649728">
    <property type="protein sequence ID" value="CBN77534.1"/>
    <property type="molecule type" value="Genomic_DNA"/>
</dbReference>
<dbReference type="OrthoDB" id="38531at2759"/>